<dbReference type="InterPro" id="IPR036388">
    <property type="entry name" value="WH-like_DNA-bd_sf"/>
</dbReference>
<evidence type="ECO:0000256" key="1">
    <source>
        <dbReference type="ARBA" id="ARBA00023125"/>
    </source>
</evidence>
<evidence type="ECO:0000313" key="4">
    <source>
        <dbReference type="EMBL" id="SLM31937.1"/>
    </source>
</evidence>
<dbReference type="SUPFAM" id="SSF52172">
    <property type="entry name" value="CheY-like"/>
    <property type="match status" value="1"/>
</dbReference>
<accession>A0A1W1HHG2</accession>
<dbReference type="SMART" id="SM00421">
    <property type="entry name" value="HTH_LUXR"/>
    <property type="match status" value="1"/>
</dbReference>
<dbReference type="PROSITE" id="PS00622">
    <property type="entry name" value="HTH_LUXR_1"/>
    <property type="match status" value="1"/>
</dbReference>
<dbReference type="EMBL" id="FWEV01000293">
    <property type="protein sequence ID" value="SLM31937.1"/>
    <property type="molecule type" value="Genomic_DNA"/>
</dbReference>
<dbReference type="GO" id="GO:0000160">
    <property type="term" value="P:phosphorelay signal transduction system"/>
    <property type="evidence" value="ECO:0007669"/>
    <property type="project" value="InterPro"/>
</dbReference>
<dbReference type="Proteomes" id="UP000191931">
    <property type="component" value="Unassembled WGS sequence"/>
</dbReference>
<dbReference type="STRING" id="1246637.MTBBW1_500002"/>
<dbReference type="RefSeq" id="WP_080801234.1">
    <property type="nucleotide sequence ID" value="NZ_LT828542.1"/>
</dbReference>
<dbReference type="InterPro" id="IPR011006">
    <property type="entry name" value="CheY-like_superfamily"/>
</dbReference>
<keyword evidence="2" id="KW-0597">Phosphoprotein</keyword>
<dbReference type="Gene3D" id="1.10.10.10">
    <property type="entry name" value="Winged helix-like DNA-binding domain superfamily/Winged helix DNA-binding domain"/>
    <property type="match status" value="1"/>
</dbReference>
<dbReference type="Pfam" id="PF00072">
    <property type="entry name" value="Response_reg"/>
    <property type="match status" value="1"/>
</dbReference>
<dbReference type="AlphaFoldDB" id="A0A1W1HHG2"/>
<dbReference type="CDD" id="cd17534">
    <property type="entry name" value="REC_DC-like"/>
    <property type="match status" value="1"/>
</dbReference>
<dbReference type="GO" id="GO:0003677">
    <property type="term" value="F:DNA binding"/>
    <property type="evidence" value="ECO:0007669"/>
    <property type="project" value="UniProtKB-KW"/>
</dbReference>
<evidence type="ECO:0000256" key="2">
    <source>
        <dbReference type="PROSITE-ProRule" id="PRU00169"/>
    </source>
</evidence>
<evidence type="ECO:0000313" key="5">
    <source>
        <dbReference type="Proteomes" id="UP000191931"/>
    </source>
</evidence>
<dbReference type="GO" id="GO:0006355">
    <property type="term" value="P:regulation of DNA-templated transcription"/>
    <property type="evidence" value="ECO:0007669"/>
    <property type="project" value="InterPro"/>
</dbReference>
<dbReference type="SMART" id="SM00448">
    <property type="entry name" value="REC"/>
    <property type="match status" value="1"/>
</dbReference>
<dbReference type="PROSITE" id="PS50110">
    <property type="entry name" value="RESPONSE_REGULATORY"/>
    <property type="match status" value="1"/>
</dbReference>
<dbReference type="Gene3D" id="3.40.50.2300">
    <property type="match status" value="1"/>
</dbReference>
<dbReference type="InterPro" id="IPR039420">
    <property type="entry name" value="WalR-like"/>
</dbReference>
<proteinExistence type="predicted"/>
<organism evidence="4 5">
    <name type="scientific">Desulfamplus magnetovallimortis</name>
    <dbReference type="NCBI Taxonomy" id="1246637"/>
    <lineage>
        <taxon>Bacteria</taxon>
        <taxon>Pseudomonadati</taxon>
        <taxon>Thermodesulfobacteriota</taxon>
        <taxon>Desulfobacteria</taxon>
        <taxon>Desulfobacterales</taxon>
        <taxon>Desulfobacteraceae</taxon>
        <taxon>Desulfamplus</taxon>
    </lineage>
</organism>
<evidence type="ECO:0000259" key="3">
    <source>
        <dbReference type="PROSITE" id="PS50110"/>
    </source>
</evidence>
<keyword evidence="5" id="KW-1185">Reference proteome</keyword>
<gene>
    <name evidence="4" type="ORF">MTBBW1_500002</name>
</gene>
<feature type="modified residue" description="4-aspartylphosphate" evidence="2">
    <location>
        <position position="67"/>
    </location>
</feature>
<dbReference type="CDD" id="cd06170">
    <property type="entry name" value="LuxR_C_like"/>
    <property type="match status" value="1"/>
</dbReference>
<dbReference type="InterPro" id="IPR016032">
    <property type="entry name" value="Sig_transdc_resp-reg_C-effctor"/>
</dbReference>
<dbReference type="Pfam" id="PF00196">
    <property type="entry name" value="GerE"/>
    <property type="match status" value="1"/>
</dbReference>
<dbReference type="SUPFAM" id="SSF46894">
    <property type="entry name" value="C-terminal effector domain of the bipartite response regulators"/>
    <property type="match status" value="1"/>
</dbReference>
<name>A0A1W1HHG2_9BACT</name>
<keyword evidence="1" id="KW-0238">DNA-binding</keyword>
<reference evidence="4 5" key="1">
    <citation type="submission" date="2017-03" db="EMBL/GenBank/DDBJ databases">
        <authorList>
            <person name="Afonso C.L."/>
            <person name="Miller P.J."/>
            <person name="Scott M.A."/>
            <person name="Spackman E."/>
            <person name="Goraichik I."/>
            <person name="Dimitrov K.M."/>
            <person name="Suarez D.L."/>
            <person name="Swayne D.E."/>
        </authorList>
    </citation>
    <scope>NUCLEOTIDE SEQUENCE [LARGE SCALE GENOMIC DNA]</scope>
    <source>
        <strain evidence="4">PRJEB14757</strain>
    </source>
</reference>
<feature type="domain" description="Response regulatory" evidence="3">
    <location>
        <begin position="17"/>
        <end position="132"/>
    </location>
</feature>
<dbReference type="InterPro" id="IPR000792">
    <property type="entry name" value="Tscrpt_reg_LuxR_C"/>
</dbReference>
<protein>
    <recommendedName>
        <fullName evidence="3">Response regulatory domain-containing protein</fullName>
    </recommendedName>
</protein>
<dbReference type="PRINTS" id="PR00038">
    <property type="entry name" value="HTHLUXR"/>
</dbReference>
<dbReference type="PANTHER" id="PTHR43214">
    <property type="entry name" value="TWO-COMPONENT RESPONSE REGULATOR"/>
    <property type="match status" value="1"/>
</dbReference>
<dbReference type="InterPro" id="IPR001789">
    <property type="entry name" value="Sig_transdc_resp-reg_receiver"/>
</dbReference>
<dbReference type="OrthoDB" id="5422335at2"/>
<sequence length="318" mass="36014">MDKIAINSHTKHGEHIKILLVEDERVVALSIEESLISLGYTISGNVDSGNAAIESAASNLPDLALMDIRIKGDMDGIDTAMELKRVFDVPVVFLTAYSDQDVLDRAKLVKPLGYLMKPCKSTDLKAVVEISMCKARMDKEVAQLNRDLEKKVRERTQALMDEIESRKGAERKLLEQASVLTESNKMLTTLLENRKTEKKAIEEECLQNIRKYALPYIDIMTQQQDHDDIMTTLGMLRRTLLELISPASSSLSAKYMFLTPREIRVAEFIRHGKTTKEISDLLNLSPASIATYRNHIRKKMNILNTGINLEIYLNSFDR</sequence>